<protein>
    <submittedName>
        <fullName evidence="1">Uncharacterized protein</fullName>
    </submittedName>
</protein>
<name>A0A9X1S1N7_9MICO</name>
<dbReference type="EMBL" id="JAGTTM010000008">
    <property type="protein sequence ID" value="MCC2030492.1"/>
    <property type="molecule type" value="Genomic_DNA"/>
</dbReference>
<comment type="caution">
    <text evidence="1">The sequence shown here is derived from an EMBL/GenBank/DDBJ whole genome shotgun (WGS) entry which is preliminary data.</text>
</comment>
<proteinExistence type="predicted"/>
<reference evidence="1" key="1">
    <citation type="submission" date="2021-04" db="EMBL/GenBank/DDBJ databases">
        <title>Microbacterium tenobrionis sp. nov. and Microbacterium allomyrinae sp. nov., isolated from larvae of Tenobrio molitor and Allomyrina dichotoma, respectively.</title>
        <authorList>
            <person name="Lee S.D."/>
        </authorList>
    </citation>
    <scope>NUCLEOTIDE SEQUENCE</scope>
    <source>
        <strain evidence="1">YMB-B2</strain>
    </source>
</reference>
<dbReference type="AlphaFoldDB" id="A0A9X1S1N7"/>
<organism evidence="1 2">
    <name type="scientific">Microbacterium tenebrionis</name>
    <dbReference type="NCBI Taxonomy" id="2830665"/>
    <lineage>
        <taxon>Bacteria</taxon>
        <taxon>Bacillati</taxon>
        <taxon>Actinomycetota</taxon>
        <taxon>Actinomycetes</taxon>
        <taxon>Micrococcales</taxon>
        <taxon>Microbacteriaceae</taxon>
        <taxon>Microbacterium</taxon>
    </lineage>
</organism>
<sequence length="267" mass="29706">MTGLADRAEQIAAHLVGYETGAEVQLHDTGGRQAAVDFLLEWADGRRGALEVTLVTEKASIAWQGMAMKESWRWPAASSWEFRAAAKSFPYTFVRQVALRAVELCDAHGVDRPEDLPAVVLDAEVDLARFLADDLGALRRARLDPGVAIYQSTRAEFVDNAPSDFARVVEAWHGAPHMASHLKKLARTANVSEHHLFLVPTDDVLPARFFTDDFQLPTSTPAGFESVDALWIWSNYWQRYLSFRNGSWAWVDFPPRDHSAGGANRTA</sequence>
<dbReference type="Proteomes" id="UP001139289">
    <property type="component" value="Unassembled WGS sequence"/>
</dbReference>
<accession>A0A9X1S1N7</accession>
<gene>
    <name evidence="1" type="ORF">KEC56_13400</name>
</gene>
<dbReference type="RefSeq" id="WP_227531344.1">
    <property type="nucleotide sequence ID" value="NZ_JAGTTM010000008.1"/>
</dbReference>
<evidence type="ECO:0000313" key="2">
    <source>
        <dbReference type="Proteomes" id="UP001139289"/>
    </source>
</evidence>
<keyword evidence="2" id="KW-1185">Reference proteome</keyword>
<evidence type="ECO:0000313" key="1">
    <source>
        <dbReference type="EMBL" id="MCC2030492.1"/>
    </source>
</evidence>